<dbReference type="EMBL" id="BJWL01000009">
    <property type="protein sequence ID" value="GFY93993.1"/>
    <property type="molecule type" value="Genomic_DNA"/>
</dbReference>
<evidence type="ECO:0000256" key="2">
    <source>
        <dbReference type="ARBA" id="ARBA00023015"/>
    </source>
</evidence>
<dbReference type="GO" id="GO:0005634">
    <property type="term" value="C:nucleus"/>
    <property type="evidence" value="ECO:0007669"/>
    <property type="project" value="UniProtKB-SubCell"/>
</dbReference>
<dbReference type="Gene3D" id="2.40.330.10">
    <property type="entry name" value="DNA-binding pseudobarrel domain"/>
    <property type="match status" value="2"/>
</dbReference>
<keyword evidence="8" id="KW-1185">Reference proteome</keyword>
<dbReference type="OrthoDB" id="623918at2759"/>
<accession>A0A7J0F5W0</accession>
<gene>
    <name evidence="7" type="ORF">Acr_09g0004390</name>
</gene>
<keyword evidence="3" id="KW-0238">DNA-binding</keyword>
<feature type="domain" description="TF-B3" evidence="6">
    <location>
        <begin position="171"/>
        <end position="250"/>
    </location>
</feature>
<evidence type="ECO:0000313" key="7">
    <source>
        <dbReference type="EMBL" id="GFY93993.1"/>
    </source>
</evidence>
<dbReference type="CDD" id="cd10017">
    <property type="entry name" value="B3_DNA"/>
    <property type="match status" value="2"/>
</dbReference>
<dbReference type="SUPFAM" id="SSF101936">
    <property type="entry name" value="DNA-binding pseudobarrel domain"/>
    <property type="match status" value="2"/>
</dbReference>
<evidence type="ECO:0000256" key="5">
    <source>
        <dbReference type="ARBA" id="ARBA00023242"/>
    </source>
</evidence>
<evidence type="ECO:0000313" key="8">
    <source>
        <dbReference type="Proteomes" id="UP000585474"/>
    </source>
</evidence>
<dbReference type="Proteomes" id="UP000585474">
    <property type="component" value="Unassembled WGS sequence"/>
</dbReference>
<name>A0A7J0F5W0_9ERIC</name>
<comment type="caution">
    <text evidence="7">The sequence shown here is derived from an EMBL/GenBank/DDBJ whole genome shotgun (WGS) entry which is preliminary data.</text>
</comment>
<evidence type="ECO:0000256" key="1">
    <source>
        <dbReference type="ARBA" id="ARBA00004123"/>
    </source>
</evidence>
<sequence>MSWQRIPGKFSSKHGKNLGKLVFLKVPSGATWTVELANSNGEVWLCNGWKEFSVYYSICFGHFLVFRYEGNSNFHVLIFDTTASEIEYPFHGEQSNMNPDGNLRESETDVSIEVLDEFPICRMRKPTSNGADNEKDVSVEISEDPPTCRNRREIKLVPDLTSCEMMRTKNIPMDFAKKYLNGEQNNMITLRISEGRTWTVKRYSTTTSGKCTLGWSSFARDNNLKVGDVCAFELDTGIELSLNVTIFRAGEYQNDDRKDKVVI</sequence>
<evidence type="ECO:0000259" key="6">
    <source>
        <dbReference type="PROSITE" id="PS50863"/>
    </source>
</evidence>
<dbReference type="InterPro" id="IPR015300">
    <property type="entry name" value="DNA-bd_pseudobarrel_sf"/>
</dbReference>
<keyword evidence="4" id="KW-0804">Transcription</keyword>
<comment type="subcellular location">
    <subcellularLocation>
        <location evidence="1">Nucleus</location>
    </subcellularLocation>
</comment>
<evidence type="ECO:0000256" key="3">
    <source>
        <dbReference type="ARBA" id="ARBA00023125"/>
    </source>
</evidence>
<evidence type="ECO:0000256" key="4">
    <source>
        <dbReference type="ARBA" id="ARBA00023163"/>
    </source>
</evidence>
<dbReference type="Pfam" id="PF02362">
    <property type="entry name" value="B3"/>
    <property type="match status" value="2"/>
</dbReference>
<dbReference type="PANTHER" id="PTHR31920:SF108">
    <property type="entry name" value="B3 DOMAIN-CONTAINING TRANSCRIPTION FACTOR VRN1-LIKE"/>
    <property type="match status" value="1"/>
</dbReference>
<keyword evidence="5" id="KW-0539">Nucleus</keyword>
<dbReference type="AlphaFoldDB" id="A0A7J0F5W0"/>
<organism evidence="7 8">
    <name type="scientific">Actinidia rufa</name>
    <dbReference type="NCBI Taxonomy" id="165716"/>
    <lineage>
        <taxon>Eukaryota</taxon>
        <taxon>Viridiplantae</taxon>
        <taxon>Streptophyta</taxon>
        <taxon>Embryophyta</taxon>
        <taxon>Tracheophyta</taxon>
        <taxon>Spermatophyta</taxon>
        <taxon>Magnoliopsida</taxon>
        <taxon>eudicotyledons</taxon>
        <taxon>Gunneridae</taxon>
        <taxon>Pentapetalae</taxon>
        <taxon>asterids</taxon>
        <taxon>Ericales</taxon>
        <taxon>Actinidiaceae</taxon>
        <taxon>Actinidia</taxon>
    </lineage>
</organism>
<protein>
    <recommendedName>
        <fullName evidence="6">TF-B3 domain-containing protein</fullName>
    </recommendedName>
</protein>
<dbReference type="PROSITE" id="PS50863">
    <property type="entry name" value="B3"/>
    <property type="match status" value="2"/>
</dbReference>
<dbReference type="GO" id="GO:0003677">
    <property type="term" value="F:DNA binding"/>
    <property type="evidence" value="ECO:0007669"/>
    <property type="project" value="UniProtKB-KW"/>
</dbReference>
<dbReference type="PANTHER" id="PTHR31920">
    <property type="entry name" value="B3 DOMAIN-CONTAINING"/>
    <property type="match status" value="1"/>
</dbReference>
<reference evidence="7 8" key="1">
    <citation type="submission" date="2019-07" db="EMBL/GenBank/DDBJ databases">
        <title>De Novo Assembly of kiwifruit Actinidia rufa.</title>
        <authorList>
            <person name="Sugita-Konishi S."/>
            <person name="Sato K."/>
            <person name="Mori E."/>
            <person name="Abe Y."/>
            <person name="Kisaki G."/>
            <person name="Hamano K."/>
            <person name="Suezawa K."/>
            <person name="Otani M."/>
            <person name="Fukuda T."/>
            <person name="Manabe T."/>
            <person name="Gomi K."/>
            <person name="Tabuchi M."/>
            <person name="Akimitsu K."/>
            <person name="Kataoka I."/>
        </authorList>
    </citation>
    <scope>NUCLEOTIDE SEQUENCE [LARGE SCALE GENOMIC DNA]</scope>
    <source>
        <strain evidence="8">cv. Fuchu</strain>
    </source>
</reference>
<keyword evidence="2" id="KW-0805">Transcription regulation</keyword>
<dbReference type="SMART" id="SM01019">
    <property type="entry name" value="B3"/>
    <property type="match status" value="2"/>
</dbReference>
<proteinExistence type="predicted"/>
<dbReference type="InterPro" id="IPR003340">
    <property type="entry name" value="B3_DNA-bd"/>
</dbReference>
<feature type="domain" description="TF-B3" evidence="6">
    <location>
        <begin position="1"/>
        <end position="82"/>
    </location>
</feature>
<dbReference type="InterPro" id="IPR050655">
    <property type="entry name" value="Plant_B3_domain"/>
</dbReference>